<sequence length="74" mass="8480">MQAMALCRGEFEIGASVEEYQIWQEPKAAKDEEEAKGGRQRSDTQTMLDAIMGAKERRIWHSRQACVVKVKDHD</sequence>
<name>H1VIY9_COLHI</name>
<evidence type="ECO:0000256" key="1">
    <source>
        <dbReference type="SAM" id="MobiDB-lite"/>
    </source>
</evidence>
<dbReference type="STRING" id="759273.H1VIY9"/>
<feature type="compositionally biased region" description="Basic and acidic residues" evidence="1">
    <location>
        <begin position="27"/>
        <end position="42"/>
    </location>
</feature>
<dbReference type="Proteomes" id="UP000007174">
    <property type="component" value="Unassembled WGS sequence"/>
</dbReference>
<dbReference type="Pfam" id="PF26283">
    <property type="entry name" value="Ig_TRAPPC9-Trs120_4th"/>
    <property type="match status" value="1"/>
</dbReference>
<dbReference type="VEuPathDB" id="FungiDB:CH63R_06676"/>
<gene>
    <name evidence="3" type="ORF">CH063_10825</name>
</gene>
<proteinExistence type="predicted"/>
<organism evidence="3 4">
    <name type="scientific">Colletotrichum higginsianum (strain IMI 349063)</name>
    <name type="common">Crucifer anthracnose fungus</name>
    <dbReference type="NCBI Taxonomy" id="759273"/>
    <lineage>
        <taxon>Eukaryota</taxon>
        <taxon>Fungi</taxon>
        <taxon>Dikarya</taxon>
        <taxon>Ascomycota</taxon>
        <taxon>Pezizomycotina</taxon>
        <taxon>Sordariomycetes</taxon>
        <taxon>Hypocreomycetidae</taxon>
        <taxon>Glomerellales</taxon>
        <taxon>Glomerellaceae</taxon>
        <taxon>Colletotrichum</taxon>
        <taxon>Colletotrichum destructivum species complex</taxon>
    </lineage>
</organism>
<dbReference type="HOGENOM" id="CLU_2687699_0_0_1"/>
<reference evidence="4" key="1">
    <citation type="journal article" date="2012" name="Nat. Genet.">
        <title>Lifestyle transitions in plant pathogenic Colletotrichum fungi deciphered by genome and transcriptome analyses.</title>
        <authorList>
            <person name="O'Connell R.J."/>
            <person name="Thon M.R."/>
            <person name="Hacquard S."/>
            <person name="Amyotte S.G."/>
            <person name="Kleemann J."/>
            <person name="Torres M.F."/>
            <person name="Damm U."/>
            <person name="Buiate E.A."/>
            <person name="Epstein L."/>
            <person name="Alkan N."/>
            <person name="Altmueller J."/>
            <person name="Alvarado-Balderrama L."/>
            <person name="Bauser C.A."/>
            <person name="Becker C."/>
            <person name="Birren B.W."/>
            <person name="Chen Z."/>
            <person name="Choi J."/>
            <person name="Crouch J.A."/>
            <person name="Duvick J.P."/>
            <person name="Farman M.A."/>
            <person name="Gan P."/>
            <person name="Heiman D."/>
            <person name="Henrissat B."/>
            <person name="Howard R.J."/>
            <person name="Kabbage M."/>
            <person name="Koch C."/>
            <person name="Kracher B."/>
            <person name="Kubo Y."/>
            <person name="Law A.D."/>
            <person name="Lebrun M.-H."/>
            <person name="Lee Y.-H."/>
            <person name="Miyara I."/>
            <person name="Moore N."/>
            <person name="Neumann U."/>
            <person name="Nordstroem K."/>
            <person name="Panaccione D.G."/>
            <person name="Panstruga R."/>
            <person name="Place M."/>
            <person name="Proctor R.H."/>
            <person name="Prusky D."/>
            <person name="Rech G."/>
            <person name="Reinhardt R."/>
            <person name="Rollins J.A."/>
            <person name="Rounsley S."/>
            <person name="Schardl C.L."/>
            <person name="Schwartz D.C."/>
            <person name="Shenoy N."/>
            <person name="Shirasu K."/>
            <person name="Sikhakolli U.R."/>
            <person name="Stueber K."/>
            <person name="Sukno S.A."/>
            <person name="Sweigard J.A."/>
            <person name="Takano Y."/>
            <person name="Takahara H."/>
            <person name="Trail F."/>
            <person name="van der Does H.C."/>
            <person name="Voll L.M."/>
            <person name="Will I."/>
            <person name="Young S."/>
            <person name="Zeng Q."/>
            <person name="Zhang J."/>
            <person name="Zhou S."/>
            <person name="Dickman M.B."/>
            <person name="Schulze-Lefert P."/>
            <person name="Ver Loren van Themaat E."/>
            <person name="Ma L.-J."/>
            <person name="Vaillancourt L.J."/>
        </authorList>
    </citation>
    <scope>NUCLEOTIDE SEQUENCE [LARGE SCALE GENOMIC DNA]</scope>
    <source>
        <strain evidence="4">IMI 349063</strain>
    </source>
</reference>
<dbReference type="InterPro" id="IPR058568">
    <property type="entry name" value="Ig_TRAPPC9_Trs120_4th"/>
</dbReference>
<feature type="region of interest" description="Disordered" evidence="1">
    <location>
        <begin position="27"/>
        <end position="46"/>
    </location>
</feature>
<feature type="domain" description="Trs120/TRAPPC9 fourth Ig-like" evidence="2">
    <location>
        <begin position="3"/>
        <end position="70"/>
    </location>
</feature>
<dbReference type="AlphaFoldDB" id="H1VIY9"/>
<evidence type="ECO:0000313" key="3">
    <source>
        <dbReference type="EMBL" id="CCF40192.1"/>
    </source>
</evidence>
<evidence type="ECO:0000259" key="2">
    <source>
        <dbReference type="Pfam" id="PF26283"/>
    </source>
</evidence>
<evidence type="ECO:0000313" key="4">
    <source>
        <dbReference type="Proteomes" id="UP000007174"/>
    </source>
</evidence>
<accession>H1VIY9</accession>
<dbReference type="EMBL" id="CACQ02003926">
    <property type="protein sequence ID" value="CCF40192.1"/>
    <property type="molecule type" value="Genomic_DNA"/>
</dbReference>
<protein>
    <recommendedName>
        <fullName evidence="2">Trs120/TRAPPC9 fourth Ig-like domain-containing protein</fullName>
    </recommendedName>
</protein>
<dbReference type="eggNOG" id="KOG1953">
    <property type="taxonomic scope" value="Eukaryota"/>
</dbReference>